<protein>
    <submittedName>
        <fullName evidence="1">Uncharacterized protein</fullName>
    </submittedName>
</protein>
<dbReference type="EMBL" id="CP022129">
    <property type="protein sequence ID" value="ASF46814.1"/>
    <property type="molecule type" value="Genomic_DNA"/>
</dbReference>
<dbReference type="RefSeq" id="WP_088619686.1">
    <property type="nucleotide sequence ID" value="NZ_CP022129.1"/>
</dbReference>
<evidence type="ECO:0000313" key="1">
    <source>
        <dbReference type="EMBL" id="ASF46814.1"/>
    </source>
</evidence>
<dbReference type="KEGG" id="mpsy:CEK71_12410"/>
<proteinExistence type="predicted"/>
<organism evidence="1 2">
    <name type="scientific">Methylovulum psychrotolerans</name>
    <dbReference type="NCBI Taxonomy" id="1704499"/>
    <lineage>
        <taxon>Bacteria</taxon>
        <taxon>Pseudomonadati</taxon>
        <taxon>Pseudomonadota</taxon>
        <taxon>Gammaproteobacteria</taxon>
        <taxon>Methylococcales</taxon>
        <taxon>Methylococcaceae</taxon>
        <taxon>Methylovulum</taxon>
    </lineage>
</organism>
<dbReference type="Proteomes" id="UP000197019">
    <property type="component" value="Chromosome"/>
</dbReference>
<keyword evidence="2" id="KW-1185">Reference proteome</keyword>
<reference evidence="1 2" key="1">
    <citation type="submission" date="2017-06" db="EMBL/GenBank/DDBJ databases">
        <title>Genome Sequencing of the methanotroph Methylovulum psychrotolerants str. HV10-M2 isolated from a high-altitude environment.</title>
        <authorList>
            <person name="Mateos-Rivera A."/>
        </authorList>
    </citation>
    <scope>NUCLEOTIDE SEQUENCE [LARGE SCALE GENOMIC DNA]</scope>
    <source>
        <strain evidence="1 2">HV10_M2</strain>
    </source>
</reference>
<evidence type="ECO:0000313" key="2">
    <source>
        <dbReference type="Proteomes" id="UP000197019"/>
    </source>
</evidence>
<gene>
    <name evidence="1" type="ORF">CEK71_12410</name>
</gene>
<dbReference type="AlphaFoldDB" id="A0A1Z4BZU3"/>
<sequence length="130" mass="14232">MIWKQWQGLLAKAINGLGKDQQNQALQTTLTAMLHESNTAFQAGLTAKNTTDNDPVREFFSHSWTTLTPQLKAFSQDLPGLEGFNYLGAIAATDVLYELDTKAAPLGITLSSDGLRKLARLLIAGKQQRT</sequence>
<dbReference type="OrthoDB" id="5289483at2"/>
<name>A0A1Z4BZU3_9GAMM</name>
<accession>A0A1Z4BZU3</accession>